<gene>
    <name evidence="8" type="primary">mobA</name>
    <name evidence="10" type="ORF">CV102_21845</name>
</gene>
<dbReference type="PANTHER" id="PTHR19136">
    <property type="entry name" value="MOLYBDENUM COFACTOR GUANYLYLTRANSFERASE"/>
    <property type="match status" value="1"/>
</dbReference>
<evidence type="ECO:0000256" key="6">
    <source>
        <dbReference type="ARBA" id="ARBA00023134"/>
    </source>
</evidence>
<dbReference type="AlphaFoldDB" id="A0A8J8TQF1"/>
<accession>A0A8J8TQF1</accession>
<comment type="subcellular location">
    <subcellularLocation>
        <location evidence="8">Cytoplasm</location>
    </subcellularLocation>
</comment>
<comment type="domain">
    <text evidence="8">The N-terminal domain determines nucleotide recognition and specific binding, while the C-terminal domain determines the specific binding to the target protein.</text>
</comment>
<feature type="binding site" evidence="8">
    <location>
        <position position="20"/>
    </location>
    <ligand>
        <name>GTP</name>
        <dbReference type="ChEBI" id="CHEBI:37565"/>
    </ligand>
</feature>
<dbReference type="GO" id="GO:0005525">
    <property type="term" value="F:GTP binding"/>
    <property type="evidence" value="ECO:0007669"/>
    <property type="project" value="UniProtKB-UniRule"/>
</dbReference>
<feature type="binding site" evidence="8">
    <location>
        <position position="102"/>
    </location>
    <ligand>
        <name>Mg(2+)</name>
        <dbReference type="ChEBI" id="CHEBI:18420"/>
    </ligand>
</feature>
<evidence type="ECO:0000256" key="3">
    <source>
        <dbReference type="ARBA" id="ARBA00022723"/>
    </source>
</evidence>
<dbReference type="GO" id="GO:0005737">
    <property type="term" value="C:cytoplasm"/>
    <property type="evidence" value="ECO:0007669"/>
    <property type="project" value="UniProtKB-SubCell"/>
</dbReference>
<keyword evidence="2 8" id="KW-0808">Transferase</keyword>
<proteinExistence type="inferred from homology"/>
<dbReference type="CDD" id="cd02503">
    <property type="entry name" value="MobA"/>
    <property type="match status" value="1"/>
</dbReference>
<reference evidence="10" key="1">
    <citation type="submission" date="2017-11" db="EMBL/GenBank/DDBJ databases">
        <authorList>
            <person name="Kajale S.C."/>
            <person name="Sharma A."/>
        </authorList>
    </citation>
    <scope>NUCLEOTIDE SEQUENCE</scope>
    <source>
        <strain evidence="10">LS1_42</strain>
    </source>
</reference>
<dbReference type="PANTHER" id="PTHR19136:SF81">
    <property type="entry name" value="MOLYBDENUM COFACTOR GUANYLYLTRANSFERASE"/>
    <property type="match status" value="1"/>
</dbReference>
<organism evidence="10 11">
    <name type="scientific">Natronococcus pandeyae</name>
    <dbReference type="NCBI Taxonomy" id="2055836"/>
    <lineage>
        <taxon>Archaea</taxon>
        <taxon>Methanobacteriati</taxon>
        <taxon>Methanobacteriota</taxon>
        <taxon>Stenosarchaea group</taxon>
        <taxon>Halobacteria</taxon>
        <taxon>Halobacteriales</taxon>
        <taxon>Natrialbaceae</taxon>
        <taxon>Natronococcus</taxon>
    </lineage>
</organism>
<feature type="domain" description="MobA-like NTP transferase" evidence="9">
    <location>
        <begin position="4"/>
        <end position="152"/>
    </location>
</feature>
<dbReference type="Pfam" id="PF12804">
    <property type="entry name" value="NTP_transf_3"/>
    <property type="match status" value="1"/>
</dbReference>
<dbReference type="InterPro" id="IPR013482">
    <property type="entry name" value="Molybde_CF_guanTrfase"/>
</dbReference>
<keyword evidence="3 8" id="KW-0479">Metal-binding</keyword>
<evidence type="ECO:0000256" key="1">
    <source>
        <dbReference type="ARBA" id="ARBA00022490"/>
    </source>
</evidence>
<dbReference type="OrthoDB" id="28434at2157"/>
<comment type="caution">
    <text evidence="10">The sequence shown here is derived from an EMBL/GenBank/DDBJ whole genome shotgun (WGS) entry which is preliminary data.</text>
</comment>
<evidence type="ECO:0000256" key="7">
    <source>
        <dbReference type="ARBA" id="ARBA00023150"/>
    </source>
</evidence>
<dbReference type="GO" id="GO:0061603">
    <property type="term" value="F:molybdenum cofactor guanylyltransferase activity"/>
    <property type="evidence" value="ECO:0007669"/>
    <property type="project" value="UniProtKB-EC"/>
</dbReference>
<dbReference type="GO" id="GO:0046872">
    <property type="term" value="F:metal ion binding"/>
    <property type="evidence" value="ECO:0007669"/>
    <property type="project" value="UniProtKB-KW"/>
</dbReference>
<dbReference type="Proteomes" id="UP000766904">
    <property type="component" value="Unassembled WGS sequence"/>
</dbReference>
<protein>
    <recommendedName>
        <fullName evidence="8">Probable molybdenum cofactor guanylyltransferase</fullName>
        <shortName evidence="8">MoCo guanylyltransferase</shortName>
        <ecNumber evidence="8">2.7.7.77</ecNumber>
    </recommendedName>
    <alternativeName>
        <fullName evidence="8">GTP:molybdopterin guanylyltransferase</fullName>
    </alternativeName>
    <alternativeName>
        <fullName evidence="8">Mo-MPT guanylyltransferase</fullName>
    </alternativeName>
    <alternativeName>
        <fullName evidence="8">Molybdopterin guanylyltransferase</fullName>
    </alternativeName>
    <alternativeName>
        <fullName evidence="8">Molybdopterin-guanine dinucleotide synthase</fullName>
        <shortName evidence="8">MGD synthase</shortName>
    </alternativeName>
</protein>
<evidence type="ECO:0000259" key="9">
    <source>
        <dbReference type="Pfam" id="PF12804"/>
    </source>
</evidence>
<comment type="cofactor">
    <cofactor evidence="8">
        <name>Mg(2+)</name>
        <dbReference type="ChEBI" id="CHEBI:18420"/>
    </cofactor>
</comment>
<keyword evidence="1 8" id="KW-0963">Cytoplasm</keyword>
<evidence type="ECO:0000313" key="11">
    <source>
        <dbReference type="Proteomes" id="UP000766904"/>
    </source>
</evidence>
<evidence type="ECO:0000256" key="8">
    <source>
        <dbReference type="HAMAP-Rule" id="MF_00316"/>
    </source>
</evidence>
<dbReference type="EC" id="2.7.7.77" evidence="8"/>
<comment type="function">
    <text evidence="8">Transfers a GMP moiety from GTP to Mo-molybdopterin (Mo-MPT) cofactor (Moco or molybdenum cofactor) to form Mo-molybdopterin guanine dinucleotide (Mo-MGD) cofactor.</text>
</comment>
<comment type="catalytic activity">
    <reaction evidence="8">
        <text>Mo-molybdopterin + GTP + H(+) = Mo-molybdopterin guanine dinucleotide + diphosphate</text>
        <dbReference type="Rhea" id="RHEA:34243"/>
        <dbReference type="ChEBI" id="CHEBI:15378"/>
        <dbReference type="ChEBI" id="CHEBI:33019"/>
        <dbReference type="ChEBI" id="CHEBI:37565"/>
        <dbReference type="ChEBI" id="CHEBI:71302"/>
        <dbReference type="ChEBI" id="CHEBI:71310"/>
        <dbReference type="EC" id="2.7.7.77"/>
    </reaction>
</comment>
<evidence type="ECO:0000256" key="5">
    <source>
        <dbReference type="ARBA" id="ARBA00022842"/>
    </source>
</evidence>
<keyword evidence="7 8" id="KW-0501">Molybdenum cofactor biosynthesis</keyword>
<dbReference type="Gene3D" id="3.90.550.10">
    <property type="entry name" value="Spore Coat Polysaccharide Biosynthesis Protein SpsA, Chain A"/>
    <property type="match status" value="1"/>
</dbReference>
<dbReference type="InterPro" id="IPR029044">
    <property type="entry name" value="Nucleotide-diphossugar_trans"/>
</dbReference>
<keyword evidence="4 8" id="KW-0547">Nucleotide-binding</keyword>
<feature type="binding site" evidence="8">
    <location>
        <position position="73"/>
    </location>
    <ligand>
        <name>GTP</name>
        <dbReference type="ChEBI" id="CHEBI:37565"/>
    </ligand>
</feature>
<feature type="binding site" evidence="8">
    <location>
        <begin position="7"/>
        <end position="9"/>
    </location>
    <ligand>
        <name>GTP</name>
        <dbReference type="ChEBI" id="CHEBI:37565"/>
    </ligand>
</feature>
<feature type="binding site" evidence="8">
    <location>
        <position position="102"/>
    </location>
    <ligand>
        <name>GTP</name>
        <dbReference type="ChEBI" id="CHEBI:37565"/>
    </ligand>
</feature>
<dbReference type="HAMAP" id="MF_00316">
    <property type="entry name" value="MobA"/>
    <property type="match status" value="1"/>
</dbReference>
<sequence>MTTGIVLAGGRSRRFGTQDKLTATVDGRPLIHHAASGFPTAVDDLVVACRTEQIPRLESALDGISRPIAFVPDRVPDRGPLGGLASALDATTSRCCVVVAGDMPLVTDDFLEVLCSNHEDHETECTVPVTNEGRLQPLCAAYRRQPASGAVESALEAGEPSVSAVLERLEVETIRIPVATDHPEPLTNVNTPDDLRRIADHASGESK</sequence>
<comment type="caution">
    <text evidence="8">Lacks conserved residue(s) required for the propagation of feature annotation.</text>
</comment>
<keyword evidence="6 8" id="KW-0342">GTP-binding</keyword>
<evidence type="ECO:0000313" key="10">
    <source>
        <dbReference type="EMBL" id="TYL36472.1"/>
    </source>
</evidence>
<keyword evidence="11" id="KW-1185">Reference proteome</keyword>
<dbReference type="GO" id="GO:0006777">
    <property type="term" value="P:Mo-molybdopterin cofactor biosynthetic process"/>
    <property type="evidence" value="ECO:0007669"/>
    <property type="project" value="UniProtKB-KW"/>
</dbReference>
<dbReference type="SUPFAM" id="SSF53448">
    <property type="entry name" value="Nucleotide-diphospho-sugar transferases"/>
    <property type="match status" value="1"/>
</dbReference>
<evidence type="ECO:0000256" key="2">
    <source>
        <dbReference type="ARBA" id="ARBA00022679"/>
    </source>
</evidence>
<evidence type="ECO:0000256" key="4">
    <source>
        <dbReference type="ARBA" id="ARBA00022741"/>
    </source>
</evidence>
<comment type="similarity">
    <text evidence="8">Belongs to the MobA family.</text>
</comment>
<name>A0A8J8TQF1_9EURY</name>
<dbReference type="EMBL" id="PHNJ01000017">
    <property type="protein sequence ID" value="TYL36472.1"/>
    <property type="molecule type" value="Genomic_DNA"/>
</dbReference>
<dbReference type="InterPro" id="IPR025877">
    <property type="entry name" value="MobA-like_NTP_Trfase"/>
</dbReference>
<dbReference type="RefSeq" id="WP_148860121.1">
    <property type="nucleotide sequence ID" value="NZ_PHNJ01000017.1"/>
</dbReference>
<keyword evidence="5 8" id="KW-0460">Magnesium</keyword>